<proteinExistence type="predicted"/>
<reference evidence="2" key="3">
    <citation type="submission" date="2020-12" db="UniProtKB">
        <authorList>
            <consortium name="EnsemblPlants"/>
        </authorList>
    </citation>
    <scope>IDENTIFICATION</scope>
</reference>
<organism evidence="2 3">
    <name type="scientific">Physcomitrium patens</name>
    <name type="common">Spreading-leaved earth moss</name>
    <name type="synonym">Physcomitrella patens</name>
    <dbReference type="NCBI Taxonomy" id="3218"/>
    <lineage>
        <taxon>Eukaryota</taxon>
        <taxon>Viridiplantae</taxon>
        <taxon>Streptophyta</taxon>
        <taxon>Embryophyta</taxon>
        <taxon>Bryophyta</taxon>
        <taxon>Bryophytina</taxon>
        <taxon>Bryopsida</taxon>
        <taxon>Funariidae</taxon>
        <taxon>Funariales</taxon>
        <taxon>Funariaceae</taxon>
        <taxon>Physcomitrium</taxon>
    </lineage>
</organism>
<feature type="transmembrane region" description="Helical" evidence="1">
    <location>
        <begin position="45"/>
        <end position="65"/>
    </location>
</feature>
<evidence type="ECO:0000313" key="3">
    <source>
        <dbReference type="Proteomes" id="UP000006727"/>
    </source>
</evidence>
<sequence length="142" mass="15546">MLLCTSTHFFLAFCLACLAFLFFACLVLLPFLCVRACFATFWCIAWIFPLSWLFSSPISIAPHALTRTRRSAPSLRLESAVLIPSECACMCINYLVVSLPPSLLHSPPLVVVGIAHVGSIPPSSSATVESVCCWLDRFVFAS</sequence>
<keyword evidence="1" id="KW-0812">Transmembrane</keyword>
<evidence type="ECO:0000313" key="2">
    <source>
        <dbReference type="EnsemblPlants" id="PAC:32978388.CDS.1"/>
    </source>
</evidence>
<dbReference type="Proteomes" id="UP000006727">
    <property type="component" value="Chromosome 6"/>
</dbReference>
<accession>A0A7I3ZU66</accession>
<keyword evidence="1" id="KW-1133">Transmembrane helix</keyword>
<gene>
    <name evidence="2" type="primary">LOC112283881</name>
</gene>
<reference evidence="2 3" key="1">
    <citation type="journal article" date="2008" name="Science">
        <title>The Physcomitrella genome reveals evolutionary insights into the conquest of land by plants.</title>
        <authorList>
            <person name="Rensing S."/>
            <person name="Lang D."/>
            <person name="Zimmer A."/>
            <person name="Terry A."/>
            <person name="Salamov A."/>
            <person name="Shapiro H."/>
            <person name="Nishiyama T."/>
            <person name="Perroud P.-F."/>
            <person name="Lindquist E."/>
            <person name="Kamisugi Y."/>
            <person name="Tanahashi T."/>
            <person name="Sakakibara K."/>
            <person name="Fujita T."/>
            <person name="Oishi K."/>
            <person name="Shin-I T."/>
            <person name="Kuroki Y."/>
            <person name="Toyoda A."/>
            <person name="Suzuki Y."/>
            <person name="Hashimoto A."/>
            <person name="Yamaguchi K."/>
            <person name="Sugano A."/>
            <person name="Kohara Y."/>
            <person name="Fujiyama A."/>
            <person name="Anterola A."/>
            <person name="Aoki S."/>
            <person name="Ashton N."/>
            <person name="Barbazuk W.B."/>
            <person name="Barker E."/>
            <person name="Bennetzen J."/>
            <person name="Bezanilla M."/>
            <person name="Blankenship R."/>
            <person name="Cho S.H."/>
            <person name="Dutcher S."/>
            <person name="Estelle M."/>
            <person name="Fawcett J.A."/>
            <person name="Gundlach H."/>
            <person name="Hanada K."/>
            <person name="Heyl A."/>
            <person name="Hicks K.A."/>
            <person name="Hugh J."/>
            <person name="Lohr M."/>
            <person name="Mayer K."/>
            <person name="Melkozernov A."/>
            <person name="Murata T."/>
            <person name="Nelson D."/>
            <person name="Pils B."/>
            <person name="Prigge M."/>
            <person name="Reiss B."/>
            <person name="Renner T."/>
            <person name="Rombauts S."/>
            <person name="Rushton P."/>
            <person name="Sanderfoot A."/>
            <person name="Schween G."/>
            <person name="Shiu S.-H."/>
            <person name="Stueber K."/>
            <person name="Theodoulou F.L."/>
            <person name="Tu H."/>
            <person name="Van de Peer Y."/>
            <person name="Verrier P.J."/>
            <person name="Waters E."/>
            <person name="Wood A."/>
            <person name="Yang L."/>
            <person name="Cove D."/>
            <person name="Cuming A."/>
            <person name="Hasebe M."/>
            <person name="Lucas S."/>
            <person name="Mishler D.B."/>
            <person name="Reski R."/>
            <person name="Grigoriev I."/>
            <person name="Quatrano R.S."/>
            <person name="Boore J.L."/>
        </authorList>
    </citation>
    <scope>NUCLEOTIDE SEQUENCE [LARGE SCALE GENOMIC DNA]</scope>
    <source>
        <strain evidence="2 3">cv. Gransden 2004</strain>
    </source>
</reference>
<name>A0A7I3ZU66_PHYPA</name>
<dbReference type="Gramene" id="Pp3c6_29640V3.3">
    <property type="protein sequence ID" value="PAC:32978388.CDS.1"/>
    <property type="gene ID" value="Pp3c6_29640"/>
</dbReference>
<reference evidence="2 3" key="2">
    <citation type="journal article" date="2018" name="Plant J.">
        <title>The Physcomitrella patens chromosome-scale assembly reveals moss genome structure and evolution.</title>
        <authorList>
            <person name="Lang D."/>
            <person name="Ullrich K.K."/>
            <person name="Murat F."/>
            <person name="Fuchs J."/>
            <person name="Jenkins J."/>
            <person name="Haas F.B."/>
            <person name="Piednoel M."/>
            <person name="Gundlach H."/>
            <person name="Van Bel M."/>
            <person name="Meyberg R."/>
            <person name="Vives C."/>
            <person name="Morata J."/>
            <person name="Symeonidi A."/>
            <person name="Hiss M."/>
            <person name="Muchero W."/>
            <person name="Kamisugi Y."/>
            <person name="Saleh O."/>
            <person name="Blanc G."/>
            <person name="Decker E.L."/>
            <person name="van Gessel N."/>
            <person name="Grimwood J."/>
            <person name="Hayes R.D."/>
            <person name="Graham S.W."/>
            <person name="Gunter L.E."/>
            <person name="McDaniel S.F."/>
            <person name="Hoernstein S.N.W."/>
            <person name="Larsson A."/>
            <person name="Li F.W."/>
            <person name="Perroud P.F."/>
            <person name="Phillips J."/>
            <person name="Ranjan P."/>
            <person name="Rokshar D.S."/>
            <person name="Rothfels C.J."/>
            <person name="Schneider L."/>
            <person name="Shu S."/>
            <person name="Stevenson D.W."/>
            <person name="Thummler F."/>
            <person name="Tillich M."/>
            <person name="Villarreal Aguilar J.C."/>
            <person name="Widiez T."/>
            <person name="Wong G.K."/>
            <person name="Wymore A."/>
            <person name="Zhang Y."/>
            <person name="Zimmer A.D."/>
            <person name="Quatrano R.S."/>
            <person name="Mayer K.F.X."/>
            <person name="Goodstein D."/>
            <person name="Casacuberta J.M."/>
            <person name="Vandepoele K."/>
            <person name="Reski R."/>
            <person name="Cuming A.C."/>
            <person name="Tuskan G.A."/>
            <person name="Maumus F."/>
            <person name="Salse J."/>
            <person name="Schmutz J."/>
            <person name="Rensing S.A."/>
        </authorList>
    </citation>
    <scope>NUCLEOTIDE SEQUENCE [LARGE SCALE GENOMIC DNA]</scope>
    <source>
        <strain evidence="2 3">cv. Gransden 2004</strain>
    </source>
</reference>
<protein>
    <submittedName>
        <fullName evidence="2">Uncharacterized protein</fullName>
    </submittedName>
</protein>
<keyword evidence="1" id="KW-0472">Membrane</keyword>
<dbReference type="EnsemblPlants" id="Pp3c6_29640V3.3">
    <property type="protein sequence ID" value="PAC:32978388.CDS.1"/>
    <property type="gene ID" value="Pp3c6_29640"/>
</dbReference>
<dbReference type="EMBL" id="ABEU02000006">
    <property type="status" value="NOT_ANNOTATED_CDS"/>
    <property type="molecule type" value="Genomic_DNA"/>
</dbReference>
<dbReference type="AlphaFoldDB" id="A0A7I3ZU66"/>
<evidence type="ECO:0000256" key="1">
    <source>
        <dbReference type="SAM" id="Phobius"/>
    </source>
</evidence>
<keyword evidence="3" id="KW-1185">Reference proteome</keyword>